<dbReference type="InterPro" id="IPR036165">
    <property type="entry name" value="YefM-like_sf"/>
</dbReference>
<dbReference type="InterPro" id="IPR006442">
    <property type="entry name" value="Antitoxin_Phd/YefM"/>
</dbReference>
<dbReference type="InterPro" id="IPR051416">
    <property type="entry name" value="phD-YefM_TA_antitoxins"/>
</dbReference>
<dbReference type="RefSeq" id="WP_211099258.1">
    <property type="nucleotide sequence ID" value="NZ_BJYZ01000023.1"/>
</dbReference>
<protein>
    <recommendedName>
        <fullName evidence="2">Antitoxin</fullName>
    </recommendedName>
</protein>
<dbReference type="AlphaFoldDB" id="A0A512DWB5"/>
<reference evidence="3 4" key="1">
    <citation type="submission" date="2019-07" db="EMBL/GenBank/DDBJ databases">
        <title>Whole genome shotgun sequence of Skermanella aerolata NBRC 106429.</title>
        <authorList>
            <person name="Hosoyama A."/>
            <person name="Uohara A."/>
            <person name="Ohji S."/>
            <person name="Ichikawa N."/>
        </authorList>
    </citation>
    <scope>NUCLEOTIDE SEQUENCE [LARGE SCALE GENOMIC DNA]</scope>
    <source>
        <strain evidence="3 4">NBRC 106429</strain>
    </source>
</reference>
<dbReference type="Pfam" id="PF02604">
    <property type="entry name" value="PhdYeFM_antitox"/>
    <property type="match status" value="1"/>
</dbReference>
<dbReference type="PANTHER" id="PTHR35377">
    <property type="entry name" value="ANTITOXIN VAPB49-RELATED-RELATED"/>
    <property type="match status" value="1"/>
</dbReference>
<evidence type="ECO:0000313" key="4">
    <source>
        <dbReference type="Proteomes" id="UP000321523"/>
    </source>
</evidence>
<dbReference type="Gene3D" id="3.40.1620.10">
    <property type="entry name" value="YefM-like domain"/>
    <property type="match status" value="1"/>
</dbReference>
<comment type="similarity">
    <text evidence="1 2">Belongs to the phD/YefM antitoxin family.</text>
</comment>
<dbReference type="PANTHER" id="PTHR35377:SF8">
    <property type="entry name" value="ANTITOXIN VAPB22"/>
    <property type="match status" value="1"/>
</dbReference>
<dbReference type="SUPFAM" id="SSF143120">
    <property type="entry name" value="YefM-like"/>
    <property type="match status" value="1"/>
</dbReference>
<dbReference type="Proteomes" id="UP000321523">
    <property type="component" value="Unassembled WGS sequence"/>
</dbReference>
<proteinExistence type="inferred from homology"/>
<sequence length="82" mass="8924">MSTMTSIGAFEAKTHFASLLERVAQGEQITITRHGTPVAKIVPIGGPDRNLIEHAIARIKEFGKGQTLGGLSVRELRDEGRR</sequence>
<evidence type="ECO:0000256" key="2">
    <source>
        <dbReference type="RuleBase" id="RU362080"/>
    </source>
</evidence>
<organism evidence="3 4">
    <name type="scientific">Skermanella aerolata</name>
    <dbReference type="NCBI Taxonomy" id="393310"/>
    <lineage>
        <taxon>Bacteria</taxon>
        <taxon>Pseudomonadati</taxon>
        <taxon>Pseudomonadota</taxon>
        <taxon>Alphaproteobacteria</taxon>
        <taxon>Rhodospirillales</taxon>
        <taxon>Azospirillaceae</taxon>
        <taxon>Skermanella</taxon>
    </lineage>
</organism>
<evidence type="ECO:0000313" key="3">
    <source>
        <dbReference type="EMBL" id="GEO40751.1"/>
    </source>
</evidence>
<comment type="function">
    <text evidence="2">Antitoxin component of a type II toxin-antitoxin (TA) system.</text>
</comment>
<keyword evidence="4" id="KW-1185">Reference proteome</keyword>
<name>A0A512DWB5_9PROT</name>
<dbReference type="NCBIfam" id="TIGR01552">
    <property type="entry name" value="phd_fam"/>
    <property type="match status" value="1"/>
</dbReference>
<dbReference type="EMBL" id="BJYZ01000023">
    <property type="protein sequence ID" value="GEO40751.1"/>
    <property type="molecule type" value="Genomic_DNA"/>
</dbReference>
<accession>A0A512DWB5</accession>
<evidence type="ECO:0000256" key="1">
    <source>
        <dbReference type="ARBA" id="ARBA00009981"/>
    </source>
</evidence>
<gene>
    <name evidence="3" type="ORF">SAE02_48990</name>
</gene>
<comment type="caution">
    <text evidence="3">The sequence shown here is derived from an EMBL/GenBank/DDBJ whole genome shotgun (WGS) entry which is preliminary data.</text>
</comment>